<evidence type="ECO:0000313" key="2">
    <source>
        <dbReference type="EMBL" id="MBB6048414.1"/>
    </source>
</evidence>
<dbReference type="AlphaFoldDB" id="A0A7W9SLL3"/>
<reference evidence="2 3" key="1">
    <citation type="submission" date="2020-08" db="EMBL/GenBank/DDBJ databases">
        <title>Genomic Encyclopedia of Type Strains, Phase IV (KMG-IV): sequencing the most valuable type-strain genomes for metagenomic binning, comparative biology and taxonomic classification.</title>
        <authorList>
            <person name="Goeker M."/>
        </authorList>
    </citation>
    <scope>NUCLEOTIDE SEQUENCE [LARGE SCALE GENOMIC DNA]</scope>
    <source>
        <strain evidence="2 3">DSM 23562</strain>
    </source>
</reference>
<keyword evidence="1" id="KW-0812">Transmembrane</keyword>
<evidence type="ECO:0000256" key="1">
    <source>
        <dbReference type="SAM" id="Phobius"/>
    </source>
</evidence>
<dbReference type="EMBL" id="JACHGW010000001">
    <property type="protein sequence ID" value="MBB6048414.1"/>
    <property type="molecule type" value="Genomic_DNA"/>
</dbReference>
<comment type="caution">
    <text evidence="2">The sequence shown here is derived from an EMBL/GenBank/DDBJ whole genome shotgun (WGS) entry which is preliminary data.</text>
</comment>
<sequence length="171" mass="19456">MIQQKVERAQVDALAQSGWERWLIRGACRRVPNRAFWAELSFGLVFSVIFVVRGAQLSSDYLLTYGFVTMPAACFMVYFYRCWGILLLHPERTAAERGRFADFLWRTRAHGRAPLPSRLLMAVGLLIGVIPFIAPLAISLQAWGALLVVFWFGGACLSMRRAYLALLERRD</sequence>
<dbReference type="Proteomes" id="UP000520814">
    <property type="component" value="Unassembled WGS sequence"/>
</dbReference>
<protein>
    <submittedName>
        <fullName evidence="2">VIT1/CCC1 family predicted Fe2+/Mn2+ transporter</fullName>
    </submittedName>
</protein>
<keyword evidence="1" id="KW-0472">Membrane</keyword>
<keyword evidence="1" id="KW-1133">Transmembrane helix</keyword>
<feature type="transmembrane region" description="Helical" evidence="1">
    <location>
        <begin position="61"/>
        <end position="80"/>
    </location>
</feature>
<dbReference type="RefSeq" id="WP_184191986.1">
    <property type="nucleotide sequence ID" value="NZ_JACHGW010000001.1"/>
</dbReference>
<proteinExistence type="predicted"/>
<feature type="transmembrane region" description="Helical" evidence="1">
    <location>
        <begin position="115"/>
        <end position="134"/>
    </location>
</feature>
<feature type="transmembrane region" description="Helical" evidence="1">
    <location>
        <begin position="140"/>
        <end position="159"/>
    </location>
</feature>
<organism evidence="2 3">
    <name type="scientific">Armatimonas rosea</name>
    <dbReference type="NCBI Taxonomy" id="685828"/>
    <lineage>
        <taxon>Bacteria</taxon>
        <taxon>Bacillati</taxon>
        <taxon>Armatimonadota</taxon>
        <taxon>Armatimonadia</taxon>
        <taxon>Armatimonadales</taxon>
        <taxon>Armatimonadaceae</taxon>
        <taxon>Armatimonas</taxon>
    </lineage>
</organism>
<keyword evidence="3" id="KW-1185">Reference proteome</keyword>
<evidence type="ECO:0000313" key="3">
    <source>
        <dbReference type="Proteomes" id="UP000520814"/>
    </source>
</evidence>
<name>A0A7W9SLL3_ARMRO</name>
<gene>
    <name evidence="2" type="ORF">HNQ39_000176</name>
</gene>
<accession>A0A7W9SLL3</accession>
<feature type="transmembrane region" description="Helical" evidence="1">
    <location>
        <begin position="35"/>
        <end position="55"/>
    </location>
</feature>